<dbReference type="InterPro" id="IPR036291">
    <property type="entry name" value="NAD(P)-bd_dom_sf"/>
</dbReference>
<protein>
    <submittedName>
        <fullName evidence="5">Gfo/Idh/MocA family oxidoreductase</fullName>
    </submittedName>
</protein>
<feature type="domain" description="Gfo/Idh/MocA-like oxidoreductase C-terminal" evidence="4">
    <location>
        <begin position="183"/>
        <end position="472"/>
    </location>
</feature>
<feature type="region of interest" description="Disordered" evidence="2">
    <location>
        <begin position="1"/>
        <end position="38"/>
    </location>
</feature>
<feature type="domain" description="Gfo/Idh/MocA-like oxidoreductase N-terminal" evidence="3">
    <location>
        <begin position="40"/>
        <end position="169"/>
    </location>
</feature>
<gene>
    <name evidence="5" type="ORF">FH969_04900</name>
</gene>
<dbReference type="RefSeq" id="WP_108720217.1">
    <property type="nucleotide sequence ID" value="NZ_DAMDJA010000110.1"/>
</dbReference>
<dbReference type="GO" id="GO:0000166">
    <property type="term" value="F:nucleotide binding"/>
    <property type="evidence" value="ECO:0007669"/>
    <property type="project" value="InterPro"/>
</dbReference>
<feature type="compositionally biased region" description="Polar residues" evidence="2">
    <location>
        <begin position="1"/>
        <end position="22"/>
    </location>
</feature>
<comment type="caution">
    <text evidence="5">The sequence shown here is derived from an EMBL/GenBank/DDBJ whole genome shotgun (WGS) entry which is preliminary data.</text>
</comment>
<feature type="region of interest" description="Disordered" evidence="2">
    <location>
        <begin position="376"/>
        <end position="396"/>
    </location>
</feature>
<evidence type="ECO:0000256" key="2">
    <source>
        <dbReference type="SAM" id="MobiDB-lite"/>
    </source>
</evidence>
<dbReference type="Proteomes" id="UP000313849">
    <property type="component" value="Unassembled WGS sequence"/>
</dbReference>
<evidence type="ECO:0000313" key="5">
    <source>
        <dbReference type="EMBL" id="TNU76001.1"/>
    </source>
</evidence>
<dbReference type="SUPFAM" id="SSF55347">
    <property type="entry name" value="Glyceraldehyde-3-phosphate dehydrogenase-like, C-terminal domain"/>
    <property type="match status" value="1"/>
</dbReference>
<sequence length="504" mass="54070">MTQLDQNPTAPRPDASSSTSADPTVVPRFAQPDPSRPRTRYAVLGTGHRAGMYVSAITGDHADVAELVALCDANPGRMAFYDAEVGAALGLDGPAGLPQYAPADLERMIAEQRVDVVVVTTPDRLHAECVARVQAAGADAVVEKPLTTTAEGCRTIADSVARTGREVVMTFNYRYAPRNSTLREVIASGAIGRPTSVHFEWVLDTVHGADYFRRWHRERENSGSLLIHKSSHHFDLVNWWLDDAPARVFASAGLRFYGAENAAARGLGERPERGTGTSGDPWALDLAADRRLKGLYLDAEHHDGYLRDRDVFSGGITIEDNMSLVVDYRSGVSMTYSLNAHAPWEGYTVSVNGTEGRAELTVVERGAIVLDEEGRGVLDPSATPDASPAAESRPEGERLVVQRHWEAAREVPIPRGIGGHGGGDAILLMDVFRRDLRLEADPLGRAADSIDGVRAVAVGIAANESLRTGQAVLVDDLGLGVDISRRAEPAEPAEPTAPAAASRV</sequence>
<keyword evidence="6" id="KW-1185">Reference proteome</keyword>
<dbReference type="InterPro" id="IPR004104">
    <property type="entry name" value="Gfo/Idh/MocA-like_OxRdtase_C"/>
</dbReference>
<evidence type="ECO:0000256" key="1">
    <source>
        <dbReference type="ARBA" id="ARBA00010928"/>
    </source>
</evidence>
<dbReference type="InterPro" id="IPR051450">
    <property type="entry name" value="Gfo/Idh/MocA_Oxidoreductases"/>
</dbReference>
<dbReference type="PANTHER" id="PTHR43377">
    <property type="entry name" value="BILIVERDIN REDUCTASE A"/>
    <property type="match status" value="1"/>
</dbReference>
<dbReference type="Pfam" id="PF01408">
    <property type="entry name" value="GFO_IDH_MocA"/>
    <property type="match status" value="1"/>
</dbReference>
<evidence type="ECO:0000259" key="3">
    <source>
        <dbReference type="Pfam" id="PF01408"/>
    </source>
</evidence>
<dbReference type="PANTHER" id="PTHR43377:SF2">
    <property type="entry name" value="BINDING ROSSMANN FOLD OXIDOREDUCTASE, PUTATIVE (AFU_ORTHOLOGUE AFUA_4G00560)-RELATED"/>
    <property type="match status" value="1"/>
</dbReference>
<proteinExistence type="inferred from homology"/>
<name>A0A5C5BD32_9MICO</name>
<dbReference type="SUPFAM" id="SSF51735">
    <property type="entry name" value="NAD(P)-binding Rossmann-fold domains"/>
    <property type="match status" value="1"/>
</dbReference>
<dbReference type="AlphaFoldDB" id="A0A5C5BD32"/>
<dbReference type="EMBL" id="VENP01000012">
    <property type="protein sequence ID" value="TNU76001.1"/>
    <property type="molecule type" value="Genomic_DNA"/>
</dbReference>
<feature type="compositionally biased region" description="Low complexity" evidence="2">
    <location>
        <begin position="379"/>
        <end position="390"/>
    </location>
</feature>
<dbReference type="Gene3D" id="3.40.50.720">
    <property type="entry name" value="NAD(P)-binding Rossmann-like Domain"/>
    <property type="match status" value="1"/>
</dbReference>
<dbReference type="InterPro" id="IPR000683">
    <property type="entry name" value="Gfo/Idh/MocA-like_OxRdtase_N"/>
</dbReference>
<dbReference type="OrthoDB" id="103047at2"/>
<reference evidence="5 6" key="1">
    <citation type="submission" date="2019-06" db="EMBL/GenBank/DDBJ databases">
        <title>Draft genome sequence of Miniimonas arenae KCTC 19750T isolated from sea sand.</title>
        <authorList>
            <person name="Park S.-J."/>
        </authorList>
    </citation>
    <scope>NUCLEOTIDE SEQUENCE [LARGE SCALE GENOMIC DNA]</scope>
    <source>
        <strain evidence="5 6">KCTC 19750</strain>
    </source>
</reference>
<evidence type="ECO:0000313" key="6">
    <source>
        <dbReference type="Proteomes" id="UP000313849"/>
    </source>
</evidence>
<comment type="similarity">
    <text evidence="1">Belongs to the Gfo/Idh/MocA family.</text>
</comment>
<dbReference type="Pfam" id="PF02894">
    <property type="entry name" value="GFO_IDH_MocA_C"/>
    <property type="match status" value="1"/>
</dbReference>
<accession>A0A5C5BD32</accession>
<organism evidence="5 6">
    <name type="scientific">Miniimonas arenae</name>
    <dbReference type="NCBI Taxonomy" id="676201"/>
    <lineage>
        <taxon>Bacteria</taxon>
        <taxon>Bacillati</taxon>
        <taxon>Actinomycetota</taxon>
        <taxon>Actinomycetes</taxon>
        <taxon>Micrococcales</taxon>
        <taxon>Beutenbergiaceae</taxon>
        <taxon>Miniimonas</taxon>
    </lineage>
</organism>
<dbReference type="Gene3D" id="3.30.360.10">
    <property type="entry name" value="Dihydrodipicolinate Reductase, domain 2"/>
    <property type="match status" value="1"/>
</dbReference>
<evidence type="ECO:0000259" key="4">
    <source>
        <dbReference type="Pfam" id="PF02894"/>
    </source>
</evidence>